<proteinExistence type="predicted"/>
<accession>A0A9X6NCZ9</accession>
<gene>
    <name evidence="1" type="ORF">BV898_15531</name>
</gene>
<dbReference type="InterPro" id="IPR028082">
    <property type="entry name" value="Peripla_BP_I"/>
</dbReference>
<dbReference type="EMBL" id="MTYJ01000212">
    <property type="protein sequence ID" value="OWA51029.1"/>
    <property type="molecule type" value="Genomic_DNA"/>
</dbReference>
<evidence type="ECO:0000313" key="1">
    <source>
        <dbReference type="EMBL" id="OWA51029.1"/>
    </source>
</evidence>
<keyword evidence="2" id="KW-1185">Reference proteome</keyword>
<evidence type="ECO:0000313" key="2">
    <source>
        <dbReference type="Proteomes" id="UP000192578"/>
    </source>
</evidence>
<dbReference type="SUPFAM" id="SSF53822">
    <property type="entry name" value="Periplasmic binding protein-like I"/>
    <property type="match status" value="1"/>
</dbReference>
<organism evidence="1 2">
    <name type="scientific">Hypsibius exemplaris</name>
    <name type="common">Freshwater tardigrade</name>
    <dbReference type="NCBI Taxonomy" id="2072580"/>
    <lineage>
        <taxon>Eukaryota</taxon>
        <taxon>Metazoa</taxon>
        <taxon>Ecdysozoa</taxon>
        <taxon>Tardigrada</taxon>
        <taxon>Eutardigrada</taxon>
        <taxon>Parachela</taxon>
        <taxon>Hypsibioidea</taxon>
        <taxon>Hypsibiidae</taxon>
        <taxon>Hypsibius</taxon>
    </lineage>
</organism>
<comment type="caution">
    <text evidence="1">The sequence shown here is derived from an EMBL/GenBank/DDBJ whole genome shotgun (WGS) entry which is preliminary data.</text>
</comment>
<dbReference type="Gene3D" id="3.40.50.2300">
    <property type="match status" value="1"/>
</dbReference>
<sequence length="383" mass="43214">MYPLLLGGLQYVGPAYESAREDIRRQYPKLNFTQTFIYGENAPYSDWIAQYENVLAYYYYKIRQTSSQGTLHVTAFVMAGGDDTIGSGRFATELDKLLISSAAQAPDFRNKEKWPTWITTAAISNTAIRRLYENLIPLFNWWTSVIVCDINSNIFFQVVSEYIRQALVTVVAAKGQVTRVAFDSRTVKPSYYGELMRQLKESARESLRKILIFLAFLPFRHASFGDFHYGLPATNGSSTTEIVKAASKCLLIMEPLREPDGESTKALQSIWKRRSKELDNNTYIYGTGEKMSPHPTATYISMMALAEVLEEIRQETSLTNAGNNNDDAFSGRKIAARFLNRTLVNGKTEVLTIDRVGERIIPMAITQLDLETGSVSVRFLTST</sequence>
<protein>
    <recommendedName>
        <fullName evidence="3">Receptor ligand binding region domain-containing protein</fullName>
    </recommendedName>
</protein>
<name>A0A9X6NCZ9_HYPEX</name>
<dbReference type="AlphaFoldDB" id="A0A9X6NCZ9"/>
<reference evidence="2" key="1">
    <citation type="submission" date="2017-01" db="EMBL/GenBank/DDBJ databases">
        <title>Comparative genomics of anhydrobiosis in the tardigrade Hypsibius dujardini.</title>
        <authorList>
            <person name="Yoshida Y."/>
            <person name="Koutsovoulos G."/>
            <person name="Laetsch D."/>
            <person name="Stevens L."/>
            <person name="Kumar S."/>
            <person name="Horikawa D."/>
            <person name="Ishino K."/>
            <person name="Komine S."/>
            <person name="Tomita M."/>
            <person name="Blaxter M."/>
            <person name="Arakawa K."/>
        </authorList>
    </citation>
    <scope>NUCLEOTIDE SEQUENCE [LARGE SCALE GENOMIC DNA]</scope>
    <source>
        <strain evidence="2">Z151</strain>
    </source>
</reference>
<evidence type="ECO:0008006" key="3">
    <source>
        <dbReference type="Google" id="ProtNLM"/>
    </source>
</evidence>
<dbReference type="Proteomes" id="UP000192578">
    <property type="component" value="Unassembled WGS sequence"/>
</dbReference>